<reference evidence="6 7" key="1">
    <citation type="submission" date="2016-10" db="EMBL/GenBank/DDBJ databases">
        <authorList>
            <person name="de Groot N.N."/>
        </authorList>
    </citation>
    <scope>NUCLEOTIDE SEQUENCE [LARGE SCALE GENOMIC DNA]</scope>
    <source>
        <strain evidence="6 7">Nm24</strain>
    </source>
</reference>
<dbReference type="InterPro" id="IPR011862">
    <property type="entry name" value="Phos-bd"/>
</dbReference>
<sequence>MQQFLLKSSSRAGFLITTLILLSGISGYIQARSLVKIDGSSTVFPITEAVSEDFQTATKGATMVTAGISGTGGGFKKFCRGEIDIVNASRPILSSEMEQCRQNGVQYIEMPIAFDALTVAVNPRNSWIKSITIAELKKIWEPAAQEKILNWNQINPAWPNAKIKLFGAGADSGTFDYFTEAVVGKAKSSRGDFTASEDDNVLVQGVASDLNALGFFGFAYYIENQKKLKAVAIDNGAGGVLPSMLTVQNGSYKPLSRPLFIYVNAKSANKPEINEFVIFYMQHAQQLIEEVRYFPLKKEFYDFNIKHLQSKTLGTVFGGEAGMGMTIEDLYKRERVQ</sequence>
<feature type="domain" description="PBP" evidence="5">
    <location>
        <begin position="30"/>
        <end position="279"/>
    </location>
</feature>
<dbReference type="Proteomes" id="UP000183926">
    <property type="component" value="Unassembled WGS sequence"/>
</dbReference>
<evidence type="ECO:0000259" key="5">
    <source>
        <dbReference type="Pfam" id="PF12849"/>
    </source>
</evidence>
<dbReference type="CDD" id="cd13654">
    <property type="entry name" value="PBP2_phosphate_like_2"/>
    <property type="match status" value="1"/>
</dbReference>
<keyword evidence="3" id="KW-0732">Signal</keyword>
<dbReference type="FunFam" id="3.40.190.10:FF:000156">
    <property type="entry name" value="Phosphate ABC transporter, phosphate-binding protein"/>
    <property type="match status" value="1"/>
</dbReference>
<proteinExistence type="inferred from homology"/>
<dbReference type="OrthoDB" id="9790048at2"/>
<name>A0A1I7G811_9PROT</name>
<dbReference type="PANTHER" id="PTHR30570:SF1">
    <property type="entry name" value="PHOSPHATE-BINDING PROTEIN PSTS"/>
    <property type="match status" value="1"/>
</dbReference>
<keyword evidence="2 4" id="KW-0813">Transport</keyword>
<comment type="function">
    <text evidence="4">Involved in the system for phosphate transport across the cytoplasmic membrane.</text>
</comment>
<dbReference type="InterPro" id="IPR050811">
    <property type="entry name" value="Phosphate_ABC_transporter"/>
</dbReference>
<dbReference type="Pfam" id="PF12849">
    <property type="entry name" value="PBP_like_2"/>
    <property type="match status" value="1"/>
</dbReference>
<evidence type="ECO:0000256" key="2">
    <source>
        <dbReference type="ARBA" id="ARBA00022448"/>
    </source>
</evidence>
<accession>A0A1I7G811</accession>
<dbReference type="PANTHER" id="PTHR30570">
    <property type="entry name" value="PERIPLASMIC PHOSPHATE BINDING COMPONENT OF PHOSPHATE ABC TRANSPORTER"/>
    <property type="match status" value="1"/>
</dbReference>
<dbReference type="InterPro" id="IPR024370">
    <property type="entry name" value="PBP_domain"/>
</dbReference>
<evidence type="ECO:0000256" key="3">
    <source>
        <dbReference type="ARBA" id="ARBA00022729"/>
    </source>
</evidence>
<keyword evidence="4" id="KW-0592">Phosphate transport</keyword>
<dbReference type="NCBIfam" id="TIGR02136">
    <property type="entry name" value="ptsS_2"/>
    <property type="match status" value="1"/>
</dbReference>
<dbReference type="SUPFAM" id="SSF53850">
    <property type="entry name" value="Periplasmic binding protein-like II"/>
    <property type="match status" value="1"/>
</dbReference>
<gene>
    <name evidence="6" type="ORF">SAMN05216339_102278</name>
</gene>
<dbReference type="GO" id="GO:0006817">
    <property type="term" value="P:phosphate ion transport"/>
    <property type="evidence" value="ECO:0007669"/>
    <property type="project" value="UniProtKB-UniRule"/>
</dbReference>
<keyword evidence="4" id="KW-0964">Secreted</keyword>
<evidence type="ECO:0000256" key="1">
    <source>
        <dbReference type="ARBA" id="ARBA00008725"/>
    </source>
</evidence>
<evidence type="ECO:0000313" key="6">
    <source>
        <dbReference type="EMBL" id="SFU44553.1"/>
    </source>
</evidence>
<evidence type="ECO:0000256" key="4">
    <source>
        <dbReference type="RuleBase" id="RU367119"/>
    </source>
</evidence>
<evidence type="ECO:0000313" key="7">
    <source>
        <dbReference type="Proteomes" id="UP000183926"/>
    </source>
</evidence>
<dbReference type="RefSeq" id="WP_074927286.1">
    <property type="nucleotide sequence ID" value="NZ_FPBL01000002.1"/>
</dbReference>
<dbReference type="GO" id="GO:0005576">
    <property type="term" value="C:extracellular region"/>
    <property type="evidence" value="ECO:0007669"/>
    <property type="project" value="UniProtKB-SubCell"/>
</dbReference>
<dbReference type="GO" id="GO:0042301">
    <property type="term" value="F:phosphate ion binding"/>
    <property type="evidence" value="ECO:0007669"/>
    <property type="project" value="UniProtKB-UniRule"/>
</dbReference>
<dbReference type="EMBL" id="FPBL01000002">
    <property type="protein sequence ID" value="SFU44553.1"/>
    <property type="molecule type" value="Genomic_DNA"/>
</dbReference>
<comment type="subcellular location">
    <subcellularLocation>
        <location evidence="4">Periplasm</location>
    </subcellularLocation>
    <subcellularLocation>
        <location evidence="4">Secreted</location>
    </subcellularLocation>
</comment>
<dbReference type="GO" id="GO:0042597">
    <property type="term" value="C:periplasmic space"/>
    <property type="evidence" value="ECO:0007669"/>
    <property type="project" value="UniProtKB-SubCell"/>
</dbReference>
<organism evidence="6 7">
    <name type="scientific">Nitrosomonas eutropha</name>
    <dbReference type="NCBI Taxonomy" id="916"/>
    <lineage>
        <taxon>Bacteria</taxon>
        <taxon>Pseudomonadati</taxon>
        <taxon>Pseudomonadota</taxon>
        <taxon>Betaproteobacteria</taxon>
        <taxon>Nitrosomonadales</taxon>
        <taxon>Nitrosomonadaceae</taxon>
        <taxon>Nitrosomonas</taxon>
    </lineage>
</organism>
<protein>
    <recommendedName>
        <fullName evidence="4">Phosphate-binding protein</fullName>
    </recommendedName>
</protein>
<dbReference type="Gene3D" id="3.40.190.10">
    <property type="entry name" value="Periplasmic binding protein-like II"/>
    <property type="match status" value="2"/>
</dbReference>
<comment type="similarity">
    <text evidence="1 4">Belongs to the PstS family.</text>
</comment>
<dbReference type="AlphaFoldDB" id="A0A1I7G811"/>
<dbReference type="GO" id="GO:0007155">
    <property type="term" value="P:cell adhesion"/>
    <property type="evidence" value="ECO:0007669"/>
    <property type="project" value="UniProtKB-UniRule"/>
</dbReference>
<keyword evidence="4" id="KW-0574">Periplasm</keyword>